<dbReference type="EMBL" id="JARJCW010000015">
    <property type="protein sequence ID" value="KAJ7216644.1"/>
    <property type="molecule type" value="Genomic_DNA"/>
</dbReference>
<accession>A0AAD6VMT2</accession>
<comment type="caution">
    <text evidence="1">The sequence shown here is derived from an EMBL/GenBank/DDBJ whole genome shotgun (WGS) entry which is preliminary data.</text>
</comment>
<protein>
    <submittedName>
        <fullName evidence="1">Uncharacterized protein</fullName>
    </submittedName>
</protein>
<evidence type="ECO:0000313" key="1">
    <source>
        <dbReference type="EMBL" id="KAJ7216644.1"/>
    </source>
</evidence>
<organism evidence="1 2">
    <name type="scientific">Mycena pura</name>
    <dbReference type="NCBI Taxonomy" id="153505"/>
    <lineage>
        <taxon>Eukaryota</taxon>
        <taxon>Fungi</taxon>
        <taxon>Dikarya</taxon>
        <taxon>Basidiomycota</taxon>
        <taxon>Agaricomycotina</taxon>
        <taxon>Agaricomycetes</taxon>
        <taxon>Agaricomycetidae</taxon>
        <taxon>Agaricales</taxon>
        <taxon>Marasmiineae</taxon>
        <taxon>Mycenaceae</taxon>
        <taxon>Mycena</taxon>
    </lineage>
</organism>
<gene>
    <name evidence="1" type="ORF">GGX14DRAFT_391443</name>
</gene>
<dbReference type="AlphaFoldDB" id="A0AAD6VMT2"/>
<proteinExistence type="predicted"/>
<dbReference type="Proteomes" id="UP001219525">
    <property type="component" value="Unassembled WGS sequence"/>
</dbReference>
<evidence type="ECO:0000313" key="2">
    <source>
        <dbReference type="Proteomes" id="UP001219525"/>
    </source>
</evidence>
<keyword evidence="2" id="KW-1185">Reference proteome</keyword>
<sequence>MIQMEQSEARLRKLMSDFMVKVEAKLEAQVEAQVKAQVQAQVQAKVEAKVEALTDAVAAEKRERIDDLNYVGQRLLGVQAQLIEDKEIKFHDDSVTERYECFARCIQGLNDIVFDTRRPDTIDDNEKEKLKANGLGYISRLLAPGTDLDAEIQALRSHALSVLTSKQQSLCLSLMILQDQIKPSRHSLHHPRPDIITAMTLISPCLTSQDQSTLWHFLSSNPTRLPTSEDEKKWSSDLYLFEGATYEPVAEQGKRLSSLNENLERQNLKRAGHKGGHAWGAAGVRDKSWTRRHIKTKQDATFARDYPIVSCLPLGRLANLSA</sequence>
<reference evidence="1" key="1">
    <citation type="submission" date="2023-03" db="EMBL/GenBank/DDBJ databases">
        <title>Massive genome expansion in bonnet fungi (Mycena s.s.) driven by repeated elements and novel gene families across ecological guilds.</title>
        <authorList>
            <consortium name="Lawrence Berkeley National Laboratory"/>
            <person name="Harder C.B."/>
            <person name="Miyauchi S."/>
            <person name="Viragh M."/>
            <person name="Kuo A."/>
            <person name="Thoen E."/>
            <person name="Andreopoulos B."/>
            <person name="Lu D."/>
            <person name="Skrede I."/>
            <person name="Drula E."/>
            <person name="Henrissat B."/>
            <person name="Morin E."/>
            <person name="Kohler A."/>
            <person name="Barry K."/>
            <person name="LaButti K."/>
            <person name="Morin E."/>
            <person name="Salamov A."/>
            <person name="Lipzen A."/>
            <person name="Mereny Z."/>
            <person name="Hegedus B."/>
            <person name="Baldrian P."/>
            <person name="Stursova M."/>
            <person name="Weitz H."/>
            <person name="Taylor A."/>
            <person name="Grigoriev I.V."/>
            <person name="Nagy L.G."/>
            <person name="Martin F."/>
            <person name="Kauserud H."/>
        </authorList>
    </citation>
    <scope>NUCLEOTIDE SEQUENCE</scope>
    <source>
        <strain evidence="1">9144</strain>
    </source>
</reference>
<name>A0AAD6VMT2_9AGAR</name>